<protein>
    <submittedName>
        <fullName evidence="2">Uncharacterized protein</fullName>
    </submittedName>
</protein>
<evidence type="ECO:0000256" key="1">
    <source>
        <dbReference type="SAM" id="Phobius"/>
    </source>
</evidence>
<keyword evidence="3" id="KW-1185">Reference proteome</keyword>
<proteinExistence type="predicted"/>
<dbReference type="RefSeq" id="WP_320687335.1">
    <property type="nucleotide sequence ID" value="NZ_JAXBLV010000184.1"/>
</dbReference>
<dbReference type="Proteomes" id="UP001272242">
    <property type="component" value="Unassembled WGS sequence"/>
</dbReference>
<name>A0ABU5F108_9BACT</name>
<keyword evidence="1" id="KW-0812">Transmembrane</keyword>
<feature type="transmembrane region" description="Helical" evidence="1">
    <location>
        <begin position="52"/>
        <end position="69"/>
    </location>
</feature>
<evidence type="ECO:0000313" key="2">
    <source>
        <dbReference type="EMBL" id="MDY3560813.1"/>
    </source>
</evidence>
<comment type="caution">
    <text evidence="2">The sequence shown here is derived from an EMBL/GenBank/DDBJ whole genome shotgun (WGS) entry which is preliminary data.</text>
</comment>
<gene>
    <name evidence="2" type="ORF">R5W23_002059</name>
</gene>
<evidence type="ECO:0000313" key="3">
    <source>
        <dbReference type="Proteomes" id="UP001272242"/>
    </source>
</evidence>
<keyword evidence="1" id="KW-0472">Membrane</keyword>
<sequence length="183" mass="20404">MTGGLLLAAGLVLVGLFTGARQRQTLRALGAEPFLPDVDRAYRRGLARRRTVTSAILVLIGALIAWYYVSGMDARMDAIPERDRSALPDGADDPRPAEDKQFARLVAVYWSVVMGLVFVAVCLAVKDFWATRTYWMARYKELRADHETKLQRDLAVHRQQRLNARVPGLKPPADDTATDEPPV</sequence>
<accession>A0ABU5F108</accession>
<reference evidence="3" key="1">
    <citation type="journal article" date="2023" name="Mar. Drugs">
        <title>Gemmata algarum, a Novel Planctomycete Isolated from an Algal Mat, Displays Antimicrobial Activity.</title>
        <authorList>
            <person name="Kumar G."/>
            <person name="Kallscheuer N."/>
            <person name="Kashif M."/>
            <person name="Ahamad S."/>
            <person name="Jagadeeshwari U."/>
            <person name="Pannikurungottu S."/>
            <person name="Haufschild T."/>
            <person name="Kabuu M."/>
            <person name="Sasikala C."/>
            <person name="Jogler C."/>
            <person name="Ramana C."/>
        </authorList>
    </citation>
    <scope>NUCLEOTIDE SEQUENCE [LARGE SCALE GENOMIC DNA]</scope>
    <source>
        <strain evidence="3">JC673</strain>
    </source>
</reference>
<dbReference type="EMBL" id="JAXBLV010000184">
    <property type="protein sequence ID" value="MDY3560813.1"/>
    <property type="molecule type" value="Genomic_DNA"/>
</dbReference>
<organism evidence="2 3">
    <name type="scientific">Gemmata algarum</name>
    <dbReference type="NCBI Taxonomy" id="2975278"/>
    <lineage>
        <taxon>Bacteria</taxon>
        <taxon>Pseudomonadati</taxon>
        <taxon>Planctomycetota</taxon>
        <taxon>Planctomycetia</taxon>
        <taxon>Gemmatales</taxon>
        <taxon>Gemmataceae</taxon>
        <taxon>Gemmata</taxon>
    </lineage>
</organism>
<feature type="transmembrane region" description="Helical" evidence="1">
    <location>
        <begin position="105"/>
        <end position="126"/>
    </location>
</feature>
<keyword evidence="1" id="KW-1133">Transmembrane helix</keyword>